<dbReference type="InterPro" id="IPR014044">
    <property type="entry name" value="CAP_dom"/>
</dbReference>
<evidence type="ECO:0000313" key="2">
    <source>
        <dbReference type="EMBL" id="ESO95459.1"/>
    </source>
</evidence>
<dbReference type="EMBL" id="KB201656">
    <property type="protein sequence ID" value="ESO95459.1"/>
    <property type="molecule type" value="Genomic_DNA"/>
</dbReference>
<dbReference type="InterPro" id="IPR035940">
    <property type="entry name" value="CAP_sf"/>
</dbReference>
<reference evidence="2 3" key="1">
    <citation type="journal article" date="2013" name="Nature">
        <title>Insights into bilaterian evolution from three spiralian genomes.</title>
        <authorList>
            <person name="Simakov O."/>
            <person name="Marletaz F."/>
            <person name="Cho S.J."/>
            <person name="Edsinger-Gonzales E."/>
            <person name="Havlak P."/>
            <person name="Hellsten U."/>
            <person name="Kuo D.H."/>
            <person name="Larsson T."/>
            <person name="Lv J."/>
            <person name="Arendt D."/>
            <person name="Savage R."/>
            <person name="Osoegawa K."/>
            <person name="de Jong P."/>
            <person name="Grimwood J."/>
            <person name="Chapman J.A."/>
            <person name="Shapiro H."/>
            <person name="Aerts A."/>
            <person name="Otillar R.P."/>
            <person name="Terry A.Y."/>
            <person name="Boore J.L."/>
            <person name="Grigoriev I.V."/>
            <person name="Lindberg D.R."/>
            <person name="Seaver E.C."/>
            <person name="Weisblat D.A."/>
            <person name="Putnam N.H."/>
            <person name="Rokhsar D.S."/>
        </authorList>
    </citation>
    <scope>NUCLEOTIDE SEQUENCE [LARGE SCALE GENOMIC DNA]</scope>
</reference>
<sequence>MCLVDVGTEVPLTQAEKDGAVTTHNNYRENVSPKATNMQKMVWDDELATIATKWAQQCRSGHDTGKSRKTICKFPSFTNMAAGYSDLNAAIKGWHDEVVDYQFGVGSINGKAVGHYTQVVQHMSSRVGCGKANCPNTPYGTYYICNYATGQGSINYPYKSGTSSCSDCPNYCQDNLCGKL</sequence>
<dbReference type="SMART" id="SM00198">
    <property type="entry name" value="SCP"/>
    <property type="match status" value="1"/>
</dbReference>
<keyword evidence="3" id="KW-1185">Reference proteome</keyword>
<dbReference type="Pfam" id="PF00188">
    <property type="entry name" value="CAP"/>
    <property type="match status" value="1"/>
</dbReference>
<dbReference type="HOGENOM" id="CLU_035730_7_1_1"/>
<dbReference type="KEGG" id="lgi:LOTGIDRAFT_116974"/>
<dbReference type="GeneID" id="20231428"/>
<dbReference type="Proteomes" id="UP000030746">
    <property type="component" value="Unassembled WGS sequence"/>
</dbReference>
<evidence type="ECO:0000259" key="1">
    <source>
        <dbReference type="SMART" id="SM00198"/>
    </source>
</evidence>
<dbReference type="CTD" id="20231428"/>
<dbReference type="PRINTS" id="PR00838">
    <property type="entry name" value="V5ALLERGEN"/>
</dbReference>
<organism evidence="2 3">
    <name type="scientific">Lottia gigantea</name>
    <name type="common">Giant owl limpet</name>
    <dbReference type="NCBI Taxonomy" id="225164"/>
    <lineage>
        <taxon>Eukaryota</taxon>
        <taxon>Metazoa</taxon>
        <taxon>Spiralia</taxon>
        <taxon>Lophotrochozoa</taxon>
        <taxon>Mollusca</taxon>
        <taxon>Gastropoda</taxon>
        <taxon>Patellogastropoda</taxon>
        <taxon>Lottioidea</taxon>
        <taxon>Lottiidae</taxon>
        <taxon>Lottia</taxon>
    </lineage>
</organism>
<dbReference type="OrthoDB" id="335796at2759"/>
<feature type="domain" description="SCP" evidence="1">
    <location>
        <begin position="15"/>
        <end position="158"/>
    </location>
</feature>
<evidence type="ECO:0000313" key="3">
    <source>
        <dbReference type="Proteomes" id="UP000030746"/>
    </source>
</evidence>
<proteinExistence type="predicted"/>
<dbReference type="STRING" id="225164.V4C1W7"/>
<dbReference type="AlphaFoldDB" id="V4C1W7"/>
<dbReference type="SUPFAM" id="SSF55797">
    <property type="entry name" value="PR-1-like"/>
    <property type="match status" value="1"/>
</dbReference>
<name>V4C1W7_LOTGI</name>
<dbReference type="RefSeq" id="XP_009053966.1">
    <property type="nucleotide sequence ID" value="XM_009055718.1"/>
</dbReference>
<dbReference type="InterPro" id="IPR001283">
    <property type="entry name" value="CRISP-related"/>
</dbReference>
<protein>
    <recommendedName>
        <fullName evidence="1">SCP domain-containing protein</fullName>
    </recommendedName>
</protein>
<dbReference type="PRINTS" id="PR00837">
    <property type="entry name" value="V5TPXLIKE"/>
</dbReference>
<dbReference type="PANTHER" id="PTHR10334">
    <property type="entry name" value="CYSTEINE-RICH SECRETORY PROTEIN-RELATED"/>
    <property type="match status" value="1"/>
</dbReference>
<gene>
    <name evidence="2" type="ORF">LOTGIDRAFT_116974</name>
</gene>
<accession>V4C1W7</accession>
<dbReference type="OMA" id="EKAYYDH"/>
<dbReference type="Gene3D" id="3.40.33.10">
    <property type="entry name" value="CAP"/>
    <property type="match status" value="1"/>
</dbReference>
<dbReference type="InterPro" id="IPR002413">
    <property type="entry name" value="V5_allergen-like"/>
</dbReference>